<comment type="caution">
    <text evidence="12">The sequence shown here is derived from an EMBL/GenBank/DDBJ whole genome shotgun (WGS) entry which is preliminary data.</text>
</comment>
<evidence type="ECO:0000313" key="12">
    <source>
        <dbReference type="EMBL" id="KPA87531.1"/>
    </source>
</evidence>
<dbReference type="CDD" id="cd02885">
    <property type="entry name" value="NUDIX_IPP_Isomerase"/>
    <property type="match status" value="1"/>
</dbReference>
<comment type="similarity">
    <text evidence="2 10">Belongs to the IPP isomerase type 1 family.</text>
</comment>
<dbReference type="PANTHER" id="PTHR10885:SF0">
    <property type="entry name" value="ISOPENTENYL-DIPHOSPHATE DELTA-ISOMERASE"/>
    <property type="match status" value="1"/>
</dbReference>
<dbReference type="GO" id="GO:0004452">
    <property type="term" value="F:isopentenyl-diphosphate delta-isomerase activity"/>
    <property type="evidence" value="ECO:0007669"/>
    <property type="project" value="UniProtKB-UniRule"/>
</dbReference>
<evidence type="ECO:0000256" key="2">
    <source>
        <dbReference type="ARBA" id="ARBA00007579"/>
    </source>
</evidence>
<keyword evidence="5 10" id="KW-0479">Metal-binding</keyword>
<evidence type="ECO:0000256" key="3">
    <source>
        <dbReference type="ARBA" id="ARBA00012057"/>
    </source>
</evidence>
<feature type="binding site" evidence="10">
    <location>
        <position position="110"/>
    </location>
    <ligand>
        <name>Mn(2+)</name>
        <dbReference type="ChEBI" id="CHEBI:29035"/>
    </ligand>
</feature>
<feature type="binding site" evidence="10">
    <location>
        <position position="85"/>
    </location>
    <ligand>
        <name>Mg(2+)</name>
        <dbReference type="ChEBI" id="CHEBI:18420"/>
    </ligand>
</feature>
<evidence type="ECO:0000256" key="1">
    <source>
        <dbReference type="ARBA" id="ARBA00004826"/>
    </source>
</evidence>
<evidence type="ECO:0000259" key="11">
    <source>
        <dbReference type="PROSITE" id="PS51462"/>
    </source>
</evidence>
<comment type="cofactor">
    <cofactor evidence="10">
        <name>Mg(2+)</name>
        <dbReference type="ChEBI" id="CHEBI:18420"/>
    </cofactor>
    <text evidence="10">Binds 1 Mg(2+) ion per subunit. The magnesium ion binds only when substrate is bound.</text>
</comment>
<protein>
    <recommendedName>
        <fullName evidence="3 10">Isopentenyl-diphosphate Delta-isomerase</fullName>
        <shortName evidence="10">IPP isomerase</shortName>
        <ecNumber evidence="3 10">5.3.3.2</ecNumber>
    </recommendedName>
    <alternativeName>
        <fullName evidence="10">IPP:DMAPP isomerase</fullName>
    </alternativeName>
    <alternativeName>
        <fullName evidence="10">Isopentenyl pyrophosphate isomerase</fullName>
    </alternativeName>
</protein>
<comment type="cofactor">
    <cofactor evidence="10">
        <name>Mn(2+)</name>
        <dbReference type="ChEBI" id="CHEBI:29035"/>
    </cofactor>
    <text evidence="10">Binds 1 Mn(2+) ion per subunit.</text>
</comment>
<dbReference type="NCBIfam" id="NF002995">
    <property type="entry name" value="PRK03759.1"/>
    <property type="match status" value="1"/>
</dbReference>
<keyword evidence="4 10" id="KW-0963">Cytoplasm</keyword>
<comment type="function">
    <text evidence="10">Catalyzes the 1,3-allylic rearrangement of the homoallylic substrate isopentenyl (IPP) to its highly electrophilic allylic isomer, dimethylallyl diphosphate (DMAPP).</text>
</comment>
<dbReference type="SUPFAM" id="SSF55811">
    <property type="entry name" value="Nudix"/>
    <property type="match status" value="1"/>
</dbReference>
<reference evidence="12 13" key="1">
    <citation type="journal article" date="2015" name="PLoS ONE">
        <title>Rice-Infecting Pseudomonas Genomes Are Highly Accessorized and Harbor Multiple Putative Virulence Mechanisms to Cause Sheath Brown Rot.</title>
        <authorList>
            <person name="Quibod I.L."/>
            <person name="Grande G."/>
            <person name="Oreiro E.G."/>
            <person name="Borja F.N."/>
            <person name="Dossa G.S."/>
            <person name="Mauleon R."/>
            <person name="Cruz C.V."/>
            <person name="Oliva R."/>
        </authorList>
    </citation>
    <scope>NUCLEOTIDE SEQUENCE [LARGE SCALE GENOMIC DNA]</scope>
    <source>
        <strain evidence="12 13">IRRI 6609</strain>
    </source>
</reference>
<dbReference type="EC" id="5.3.3.2" evidence="3 10"/>
<proteinExistence type="inferred from homology"/>
<dbReference type="STRING" id="50340.PF66_05914"/>
<dbReference type="PIRSF" id="PIRSF018427">
    <property type="entry name" value="Isopntndiph_ism"/>
    <property type="match status" value="1"/>
</dbReference>
<dbReference type="InterPro" id="IPR011876">
    <property type="entry name" value="IsopentenylPP_isomerase_typ1"/>
</dbReference>
<comment type="catalytic activity">
    <reaction evidence="10">
        <text>isopentenyl diphosphate = dimethylallyl diphosphate</text>
        <dbReference type="Rhea" id="RHEA:23284"/>
        <dbReference type="ChEBI" id="CHEBI:57623"/>
        <dbReference type="ChEBI" id="CHEBI:128769"/>
        <dbReference type="EC" id="5.3.3.2"/>
    </reaction>
</comment>
<feature type="active site" evidence="10">
    <location>
        <position position="65"/>
    </location>
</feature>
<dbReference type="OrthoDB" id="9809458at2"/>
<gene>
    <name evidence="10" type="primary">idi</name>
    <name evidence="12" type="ORF">PF66_05914</name>
</gene>
<dbReference type="HAMAP" id="MF_00202">
    <property type="entry name" value="Idi"/>
    <property type="match status" value="1"/>
</dbReference>
<evidence type="ECO:0000256" key="7">
    <source>
        <dbReference type="ARBA" id="ARBA00023211"/>
    </source>
</evidence>
<evidence type="ECO:0000256" key="8">
    <source>
        <dbReference type="ARBA" id="ARBA00023229"/>
    </source>
</evidence>
<accession>A0A0M9GCD7</accession>
<evidence type="ECO:0000256" key="5">
    <source>
        <dbReference type="ARBA" id="ARBA00022723"/>
    </source>
</evidence>
<dbReference type="GO" id="GO:0046872">
    <property type="term" value="F:metal ion binding"/>
    <property type="evidence" value="ECO:0007669"/>
    <property type="project" value="UniProtKB-KW"/>
</dbReference>
<dbReference type="GO" id="GO:0005737">
    <property type="term" value="C:cytoplasm"/>
    <property type="evidence" value="ECO:0007669"/>
    <property type="project" value="UniProtKB-SubCell"/>
</dbReference>
<evidence type="ECO:0000256" key="6">
    <source>
        <dbReference type="ARBA" id="ARBA00022842"/>
    </source>
</evidence>
<comment type="subcellular location">
    <subcellularLocation>
        <location evidence="10">Cytoplasm</location>
    </subcellularLocation>
</comment>
<evidence type="ECO:0000256" key="9">
    <source>
        <dbReference type="ARBA" id="ARBA00023235"/>
    </source>
</evidence>
<dbReference type="UniPathway" id="UPA00059">
    <property type="reaction ID" value="UER00104"/>
</dbReference>
<dbReference type="PROSITE" id="PS51462">
    <property type="entry name" value="NUDIX"/>
    <property type="match status" value="1"/>
</dbReference>
<dbReference type="InterPro" id="IPR000086">
    <property type="entry name" value="NUDIX_hydrolase_dom"/>
</dbReference>
<evidence type="ECO:0000256" key="10">
    <source>
        <dbReference type="HAMAP-Rule" id="MF_00202"/>
    </source>
</evidence>
<feature type="domain" description="Nudix hydrolase" evidence="11">
    <location>
        <begin position="28"/>
        <end position="160"/>
    </location>
</feature>
<keyword evidence="8 10" id="KW-0414">Isoprene biosynthesis</keyword>
<feature type="binding site" evidence="10">
    <location>
        <position position="112"/>
    </location>
    <ligand>
        <name>Mn(2+)</name>
        <dbReference type="ChEBI" id="CHEBI:29035"/>
    </ligand>
</feature>
<evidence type="ECO:0000313" key="13">
    <source>
        <dbReference type="Proteomes" id="UP000037931"/>
    </source>
</evidence>
<dbReference type="RefSeq" id="WP_054064562.1">
    <property type="nucleotide sequence ID" value="NZ_JSYZ01000028.1"/>
</dbReference>
<comment type="pathway">
    <text evidence="1 10">Isoprenoid biosynthesis; dimethylallyl diphosphate biosynthesis; dimethylallyl diphosphate from isopentenyl diphosphate: step 1/1.</text>
</comment>
<name>A0A0M9GCD7_9PSED</name>
<feature type="active site" evidence="10">
    <location>
        <position position="112"/>
    </location>
</feature>
<dbReference type="PANTHER" id="PTHR10885">
    <property type="entry name" value="ISOPENTENYL-DIPHOSPHATE DELTA-ISOMERASE"/>
    <property type="match status" value="1"/>
</dbReference>
<dbReference type="Pfam" id="PF00293">
    <property type="entry name" value="NUDIX"/>
    <property type="match status" value="1"/>
</dbReference>
<feature type="binding site" evidence="10">
    <location>
        <position position="67"/>
    </location>
    <ligand>
        <name>Mn(2+)</name>
        <dbReference type="ChEBI" id="CHEBI:29035"/>
    </ligand>
</feature>
<keyword evidence="6 10" id="KW-0460">Magnesium</keyword>
<keyword evidence="7 10" id="KW-0464">Manganese</keyword>
<dbReference type="GO" id="GO:0050992">
    <property type="term" value="P:dimethylallyl diphosphate biosynthetic process"/>
    <property type="evidence" value="ECO:0007669"/>
    <property type="project" value="UniProtKB-UniRule"/>
</dbReference>
<feature type="binding site" evidence="10">
    <location>
        <position position="24"/>
    </location>
    <ligand>
        <name>Mn(2+)</name>
        <dbReference type="ChEBI" id="CHEBI:29035"/>
    </ligand>
</feature>
<keyword evidence="13" id="KW-1185">Reference proteome</keyword>
<dbReference type="AlphaFoldDB" id="A0A0M9GCD7"/>
<dbReference type="InterPro" id="IPR015797">
    <property type="entry name" value="NUDIX_hydrolase-like_dom_sf"/>
</dbReference>
<dbReference type="Gene3D" id="3.90.79.10">
    <property type="entry name" value="Nucleoside Triphosphate Pyrophosphohydrolase"/>
    <property type="match status" value="1"/>
</dbReference>
<keyword evidence="9 10" id="KW-0413">Isomerase</keyword>
<dbReference type="InterPro" id="IPR056375">
    <property type="entry name" value="Idi_bact"/>
</dbReference>
<dbReference type="EMBL" id="JSYZ01000028">
    <property type="protein sequence ID" value="KPA87531.1"/>
    <property type="molecule type" value="Genomic_DNA"/>
</dbReference>
<dbReference type="Proteomes" id="UP000037931">
    <property type="component" value="Unassembled WGS sequence"/>
</dbReference>
<dbReference type="NCBIfam" id="TIGR02150">
    <property type="entry name" value="IPP_isom_1"/>
    <property type="match status" value="1"/>
</dbReference>
<sequence>MEETLILVDEDDCETGSAQKLFIHQQGLRHRAFSIFIFDEHGRLLMQQRAMGKYHSQGLWSNTCCGHPRQGEQTRAAAQRRLFEEMGLSCPLREVASLLYREQVSNQLIEHEFDHLFVGLSDIPPLANPDEAMAWNWLPLAEIPGHIAAAPQQYTIWLRRIFETYPLSTLRFWYEVALTAPLSPHSSR</sequence>
<feature type="binding site" evidence="10">
    <location>
        <position position="30"/>
    </location>
    <ligand>
        <name>Mn(2+)</name>
        <dbReference type="ChEBI" id="CHEBI:29035"/>
    </ligand>
</feature>
<organism evidence="12 13">
    <name type="scientific">Pseudomonas asplenii</name>
    <dbReference type="NCBI Taxonomy" id="53407"/>
    <lineage>
        <taxon>Bacteria</taxon>
        <taxon>Pseudomonadati</taxon>
        <taxon>Pseudomonadota</taxon>
        <taxon>Gammaproteobacteria</taxon>
        <taxon>Pseudomonadales</taxon>
        <taxon>Pseudomonadaceae</taxon>
        <taxon>Pseudomonas</taxon>
    </lineage>
</organism>
<dbReference type="GO" id="GO:0009240">
    <property type="term" value="P:isopentenyl diphosphate biosynthetic process"/>
    <property type="evidence" value="ECO:0007669"/>
    <property type="project" value="TreeGrafter"/>
</dbReference>
<evidence type="ECO:0000256" key="4">
    <source>
        <dbReference type="ARBA" id="ARBA00022490"/>
    </source>
</evidence>
<dbReference type="PATRIC" id="fig|50340.43.peg.3631"/>